<dbReference type="Proteomes" id="UP001610446">
    <property type="component" value="Unassembled WGS sequence"/>
</dbReference>
<dbReference type="SUPFAM" id="SSF51735">
    <property type="entry name" value="NAD(P)-binding Rossmann-fold domains"/>
    <property type="match status" value="1"/>
</dbReference>
<dbReference type="Gene3D" id="3.40.50.720">
    <property type="entry name" value="NAD(P)-binding Rossmann-like Domain"/>
    <property type="match status" value="1"/>
</dbReference>
<evidence type="ECO:0000313" key="5">
    <source>
        <dbReference type="EMBL" id="KAL2831346.1"/>
    </source>
</evidence>
<protein>
    <recommendedName>
        <fullName evidence="7">Oxidoreductase</fullName>
    </recommendedName>
</protein>
<name>A0ABR4IUA9_9EURO</name>
<feature type="domain" description="Gfo/Idh/MocA-like oxidoreductase N-terminal" evidence="3">
    <location>
        <begin position="5"/>
        <end position="130"/>
    </location>
</feature>
<dbReference type="Gene3D" id="3.30.360.10">
    <property type="entry name" value="Dihydrodipicolinate Reductase, domain 2"/>
    <property type="match status" value="1"/>
</dbReference>
<comment type="similarity">
    <text evidence="1">Belongs to the Gfo/Idh/MocA family.</text>
</comment>
<dbReference type="InterPro" id="IPR055170">
    <property type="entry name" value="GFO_IDH_MocA-like_dom"/>
</dbReference>
<dbReference type="InterPro" id="IPR000683">
    <property type="entry name" value="Gfo/Idh/MocA-like_OxRdtase_N"/>
</dbReference>
<sequence>MAPKIKVGVIGYGFAAKSFHLPFIRAIPEYEVVAILQRASAPADPASVPKGTHCTVDIPGIKHYRTTEDFFAESGVDIVVVATHTDTHASLAEGALRAGLHVIVDKPFARSTEEADRVIALAREKGLLVTCFQNRRYDGDFKTVRELLAKNALGSLTEAEIHYDFDRAPWLHHMSEKKYTPGDGMAFGLGTHSVDQAYVLFGRPASVTAFYRVHRGPIDSEVEDSFTIILQYGESSSHPKLLVTIKTSVVSPMAQQLKFWIRGTAGSYLKFQQRSTCPQEEQIAHGVQPLDPEFGAEGDSLSGTLTTYEEFDGQLQTFDDKAERWVGKYPTTRGRWMGVYEDLAKAIRGEADLAVRAEEVRDVLRIIELARESSETGTTVHWK</sequence>
<feature type="domain" description="GFO/IDH/MocA-like oxidoreductase" evidence="4">
    <location>
        <begin position="141"/>
        <end position="268"/>
    </location>
</feature>
<accession>A0ABR4IUA9</accession>
<dbReference type="Pfam" id="PF01408">
    <property type="entry name" value="GFO_IDH_MocA"/>
    <property type="match status" value="1"/>
</dbReference>
<comment type="caution">
    <text evidence="5">The sequence shown here is derived from an EMBL/GenBank/DDBJ whole genome shotgun (WGS) entry which is preliminary data.</text>
</comment>
<evidence type="ECO:0000259" key="4">
    <source>
        <dbReference type="Pfam" id="PF22725"/>
    </source>
</evidence>
<evidence type="ECO:0008006" key="7">
    <source>
        <dbReference type="Google" id="ProtNLM"/>
    </source>
</evidence>
<gene>
    <name evidence="5" type="ORF">BJY01DRAFT_226638</name>
</gene>
<evidence type="ECO:0000256" key="1">
    <source>
        <dbReference type="ARBA" id="ARBA00010928"/>
    </source>
</evidence>
<dbReference type="SUPFAM" id="SSF55347">
    <property type="entry name" value="Glyceraldehyde-3-phosphate dehydrogenase-like, C-terminal domain"/>
    <property type="match status" value="1"/>
</dbReference>
<dbReference type="PANTHER" id="PTHR43708">
    <property type="entry name" value="CONSERVED EXPRESSED OXIDOREDUCTASE (EUROFUNG)"/>
    <property type="match status" value="1"/>
</dbReference>
<evidence type="ECO:0000256" key="2">
    <source>
        <dbReference type="ARBA" id="ARBA00023002"/>
    </source>
</evidence>
<dbReference type="EMBL" id="JBFXLU010000284">
    <property type="protein sequence ID" value="KAL2831346.1"/>
    <property type="molecule type" value="Genomic_DNA"/>
</dbReference>
<keyword evidence="2" id="KW-0560">Oxidoreductase</keyword>
<reference evidence="5 6" key="1">
    <citation type="submission" date="2024-07" db="EMBL/GenBank/DDBJ databases">
        <title>Section-level genome sequencing and comparative genomics of Aspergillus sections Usti and Cavernicolus.</title>
        <authorList>
            <consortium name="Lawrence Berkeley National Laboratory"/>
            <person name="Nybo J.L."/>
            <person name="Vesth T.C."/>
            <person name="Theobald S."/>
            <person name="Frisvad J.C."/>
            <person name="Larsen T.O."/>
            <person name="Kjaerboelling I."/>
            <person name="Rothschild-Mancinelli K."/>
            <person name="Lyhne E.K."/>
            <person name="Kogle M.E."/>
            <person name="Barry K."/>
            <person name="Clum A."/>
            <person name="Na H."/>
            <person name="Ledsgaard L."/>
            <person name="Lin J."/>
            <person name="Lipzen A."/>
            <person name="Kuo A."/>
            <person name="Riley R."/>
            <person name="Mondo S."/>
            <person name="Labutti K."/>
            <person name="Haridas S."/>
            <person name="Pangalinan J."/>
            <person name="Salamov A.A."/>
            <person name="Simmons B.A."/>
            <person name="Magnuson J.K."/>
            <person name="Chen J."/>
            <person name="Drula E."/>
            <person name="Henrissat B."/>
            <person name="Wiebenga A."/>
            <person name="Lubbers R.J."/>
            <person name="Gomes A.C."/>
            <person name="Makela M.R."/>
            <person name="Stajich J."/>
            <person name="Grigoriev I.V."/>
            <person name="Mortensen U.H."/>
            <person name="De Vries R.P."/>
            <person name="Baker S.E."/>
            <person name="Andersen M.R."/>
        </authorList>
    </citation>
    <scope>NUCLEOTIDE SEQUENCE [LARGE SCALE GENOMIC DNA]</scope>
    <source>
        <strain evidence="5 6">CBS 123904</strain>
    </source>
</reference>
<evidence type="ECO:0000259" key="3">
    <source>
        <dbReference type="Pfam" id="PF01408"/>
    </source>
</evidence>
<dbReference type="InterPro" id="IPR036291">
    <property type="entry name" value="NAD(P)-bd_dom_sf"/>
</dbReference>
<proteinExistence type="inferred from homology"/>
<dbReference type="InterPro" id="IPR051317">
    <property type="entry name" value="Gfo/Idh/MocA_oxidoreduct"/>
</dbReference>
<evidence type="ECO:0000313" key="6">
    <source>
        <dbReference type="Proteomes" id="UP001610446"/>
    </source>
</evidence>
<dbReference type="Pfam" id="PF22725">
    <property type="entry name" value="GFO_IDH_MocA_C3"/>
    <property type="match status" value="1"/>
</dbReference>
<keyword evidence="6" id="KW-1185">Reference proteome</keyword>
<organism evidence="5 6">
    <name type="scientific">Aspergillus pseudoustus</name>
    <dbReference type="NCBI Taxonomy" id="1810923"/>
    <lineage>
        <taxon>Eukaryota</taxon>
        <taxon>Fungi</taxon>
        <taxon>Dikarya</taxon>
        <taxon>Ascomycota</taxon>
        <taxon>Pezizomycotina</taxon>
        <taxon>Eurotiomycetes</taxon>
        <taxon>Eurotiomycetidae</taxon>
        <taxon>Eurotiales</taxon>
        <taxon>Aspergillaceae</taxon>
        <taxon>Aspergillus</taxon>
        <taxon>Aspergillus subgen. Nidulantes</taxon>
    </lineage>
</organism>
<dbReference type="PANTHER" id="PTHR43708:SF5">
    <property type="entry name" value="CONSERVED EXPRESSED OXIDOREDUCTASE (EUROFUNG)-RELATED"/>
    <property type="match status" value="1"/>
</dbReference>